<dbReference type="PRINTS" id="PR01023">
    <property type="entry name" value="NAFLGMOTY"/>
</dbReference>
<feature type="coiled-coil region" evidence="10">
    <location>
        <begin position="257"/>
        <end position="291"/>
    </location>
</feature>
<sequence>MNKSIIQRAVCVFLAALPMITKAQDQSSVSASPSVKLFNGTRAYKTWSIGVNGGLLAPVAATGGSNDFSKWKVSAGYGGYVKYQLLPFMALRADYVGGKLQADNSKELGDGTLPVSPYKSYETKLQWSGTLNAVFNIATVNWLFRQNFVQLYASVGGGIAGYKPTLERKNGTKVDATTNTIKELIIPVGAGLKFKLSEVINLDLGYTMYYTDGDNLDGYEKGPNKDKYSYGYAGLEFSLGKKGKKQLQWHNPAATAYDELEAQKATLRAELDAANQNNARLTADVDKLTKDADGDGVSDFFDKCPGTPANTKVDGAGCPLPVPEKIEEKVVITEEDTRLVKEAIQNLEFEFAKSSIKASSYPSLDRVAELLKRKNLNLKLGGHTDNVGNAKRNLALSRERAESVKNYMISKGVNANKVEAIGYGMTQPIASNKTAAGRQKNRRVEFTIF</sequence>
<feature type="chain" id="PRO_5046350124" evidence="11">
    <location>
        <begin position="24"/>
        <end position="449"/>
    </location>
</feature>
<dbReference type="CDD" id="cd07185">
    <property type="entry name" value="OmpA_C-like"/>
    <property type="match status" value="1"/>
</dbReference>
<dbReference type="PANTHER" id="PTHR30329">
    <property type="entry name" value="STATOR ELEMENT OF FLAGELLAR MOTOR COMPLEX"/>
    <property type="match status" value="1"/>
</dbReference>
<evidence type="ECO:0000256" key="2">
    <source>
        <dbReference type="ARBA" id="ARBA00022448"/>
    </source>
</evidence>
<evidence type="ECO:0000313" key="14">
    <source>
        <dbReference type="Proteomes" id="UP001207742"/>
    </source>
</evidence>
<comment type="caution">
    <text evidence="13">The sequence shown here is derived from an EMBL/GenBank/DDBJ whole genome shotgun (WGS) entry which is preliminary data.</text>
</comment>
<dbReference type="InterPro" id="IPR050330">
    <property type="entry name" value="Bact_OuterMem_StrucFunc"/>
</dbReference>
<keyword evidence="7 9" id="KW-0472">Membrane</keyword>
<dbReference type="PANTHER" id="PTHR30329:SF21">
    <property type="entry name" value="LIPOPROTEIN YIAD-RELATED"/>
    <property type="match status" value="1"/>
</dbReference>
<organism evidence="13 14">
    <name type="scientific">Chitinophaga nivalis</name>
    <dbReference type="NCBI Taxonomy" id="2991709"/>
    <lineage>
        <taxon>Bacteria</taxon>
        <taxon>Pseudomonadati</taxon>
        <taxon>Bacteroidota</taxon>
        <taxon>Chitinophagia</taxon>
        <taxon>Chitinophagales</taxon>
        <taxon>Chitinophagaceae</taxon>
        <taxon>Chitinophaga</taxon>
    </lineage>
</organism>
<dbReference type="Pfam" id="PF00691">
    <property type="entry name" value="OmpA"/>
    <property type="match status" value="1"/>
</dbReference>
<keyword evidence="2" id="KW-0813">Transport</keyword>
<evidence type="ECO:0000256" key="9">
    <source>
        <dbReference type="PROSITE-ProRule" id="PRU00473"/>
    </source>
</evidence>
<comment type="subcellular location">
    <subcellularLocation>
        <location evidence="1">Cell outer membrane</location>
        <topology evidence="1">Multi-pass membrane protein</topology>
    </subcellularLocation>
</comment>
<evidence type="ECO:0000256" key="1">
    <source>
        <dbReference type="ARBA" id="ARBA00004571"/>
    </source>
</evidence>
<dbReference type="EMBL" id="JAPDNS010000002">
    <property type="protein sequence ID" value="MCW3486487.1"/>
    <property type="molecule type" value="Genomic_DNA"/>
</dbReference>
<keyword evidence="3" id="KW-1134">Transmembrane beta strand</keyword>
<evidence type="ECO:0000256" key="5">
    <source>
        <dbReference type="ARBA" id="ARBA00023065"/>
    </source>
</evidence>
<keyword evidence="6" id="KW-0626">Porin</keyword>
<keyword evidence="4" id="KW-0812">Transmembrane</keyword>
<dbReference type="SUPFAM" id="SSF103088">
    <property type="entry name" value="OmpA-like"/>
    <property type="match status" value="1"/>
</dbReference>
<feature type="signal peptide" evidence="11">
    <location>
        <begin position="1"/>
        <end position="23"/>
    </location>
</feature>
<dbReference type="InterPro" id="IPR028974">
    <property type="entry name" value="TSP_type-3_rpt"/>
</dbReference>
<keyword evidence="11" id="KW-0732">Signal</keyword>
<feature type="domain" description="OmpA-like" evidence="12">
    <location>
        <begin position="336"/>
        <end position="449"/>
    </location>
</feature>
<name>A0ABT3IR73_9BACT</name>
<dbReference type="PROSITE" id="PS51123">
    <property type="entry name" value="OMPA_2"/>
    <property type="match status" value="1"/>
</dbReference>
<dbReference type="Gene3D" id="2.40.160.20">
    <property type="match status" value="1"/>
</dbReference>
<dbReference type="InterPro" id="IPR006664">
    <property type="entry name" value="OMP_bac"/>
</dbReference>
<dbReference type="RefSeq" id="WP_264733303.1">
    <property type="nucleotide sequence ID" value="NZ_JAPDNR010000001.1"/>
</dbReference>
<proteinExistence type="predicted"/>
<gene>
    <name evidence="13" type="ORF">OL497_21475</name>
</gene>
<keyword evidence="10" id="KW-0175">Coiled coil</keyword>
<keyword evidence="8" id="KW-0998">Cell outer membrane</keyword>
<evidence type="ECO:0000259" key="12">
    <source>
        <dbReference type="PROSITE" id="PS51123"/>
    </source>
</evidence>
<dbReference type="InterPro" id="IPR006665">
    <property type="entry name" value="OmpA-like"/>
</dbReference>
<dbReference type="InterPro" id="IPR036737">
    <property type="entry name" value="OmpA-like_sf"/>
</dbReference>
<evidence type="ECO:0000256" key="6">
    <source>
        <dbReference type="ARBA" id="ARBA00023114"/>
    </source>
</evidence>
<accession>A0ABT3IR73</accession>
<reference evidence="13 14" key="1">
    <citation type="submission" date="2022-10" db="EMBL/GenBank/DDBJ databases">
        <title>Chitinophaga nivalis PC15 sp. nov., isolated from Pyeongchang county, South Korea.</title>
        <authorList>
            <person name="Trinh H.N."/>
        </authorList>
    </citation>
    <scope>NUCLEOTIDE SEQUENCE [LARGE SCALE GENOMIC DNA]</scope>
    <source>
        <strain evidence="13 14">PC14</strain>
    </source>
</reference>
<protein>
    <submittedName>
        <fullName evidence="13">OmpA family protein</fullName>
    </submittedName>
</protein>
<dbReference type="SUPFAM" id="SSF56925">
    <property type="entry name" value="OMPA-like"/>
    <property type="match status" value="1"/>
</dbReference>
<dbReference type="PRINTS" id="PR01021">
    <property type="entry name" value="OMPADOMAIN"/>
</dbReference>
<evidence type="ECO:0000256" key="7">
    <source>
        <dbReference type="ARBA" id="ARBA00023136"/>
    </source>
</evidence>
<evidence type="ECO:0000256" key="3">
    <source>
        <dbReference type="ARBA" id="ARBA00022452"/>
    </source>
</evidence>
<dbReference type="Gene3D" id="3.30.1330.60">
    <property type="entry name" value="OmpA-like domain"/>
    <property type="match status" value="1"/>
</dbReference>
<dbReference type="SUPFAM" id="SSF103647">
    <property type="entry name" value="TSP type-3 repeat"/>
    <property type="match status" value="1"/>
</dbReference>
<evidence type="ECO:0000256" key="11">
    <source>
        <dbReference type="SAM" id="SignalP"/>
    </source>
</evidence>
<evidence type="ECO:0000256" key="10">
    <source>
        <dbReference type="SAM" id="Coils"/>
    </source>
</evidence>
<evidence type="ECO:0000256" key="8">
    <source>
        <dbReference type="ARBA" id="ARBA00023237"/>
    </source>
</evidence>
<evidence type="ECO:0000256" key="4">
    <source>
        <dbReference type="ARBA" id="ARBA00022692"/>
    </source>
</evidence>
<evidence type="ECO:0000313" key="13">
    <source>
        <dbReference type="EMBL" id="MCW3486487.1"/>
    </source>
</evidence>
<dbReference type="Proteomes" id="UP001207742">
    <property type="component" value="Unassembled WGS sequence"/>
</dbReference>
<keyword evidence="14" id="KW-1185">Reference proteome</keyword>
<dbReference type="InterPro" id="IPR011250">
    <property type="entry name" value="OMP/PagP_B-barrel"/>
</dbReference>
<keyword evidence="5" id="KW-0406">Ion transport</keyword>